<gene>
    <name evidence="2" type="ORF">ND855_05535</name>
</gene>
<keyword evidence="3" id="KW-1185">Reference proteome</keyword>
<proteinExistence type="predicted"/>
<organism evidence="2 3">
    <name type="scientific">Leptospira paudalimensis</name>
    <dbReference type="NCBI Taxonomy" id="2950024"/>
    <lineage>
        <taxon>Bacteria</taxon>
        <taxon>Pseudomonadati</taxon>
        <taxon>Spirochaetota</taxon>
        <taxon>Spirochaetia</taxon>
        <taxon>Leptospirales</taxon>
        <taxon>Leptospiraceae</taxon>
        <taxon>Leptospira</taxon>
    </lineage>
</organism>
<keyword evidence="1" id="KW-0812">Transmembrane</keyword>
<evidence type="ECO:0000313" key="3">
    <source>
        <dbReference type="Proteomes" id="UP001208794"/>
    </source>
</evidence>
<feature type="transmembrane region" description="Helical" evidence="1">
    <location>
        <begin position="106"/>
        <end position="124"/>
    </location>
</feature>
<comment type="caution">
    <text evidence="2">The sequence shown here is derived from an EMBL/GenBank/DDBJ whole genome shotgun (WGS) entry which is preliminary data.</text>
</comment>
<sequence length="185" mass="21224">MLTVEKFQNFCSQTLSELKEKSKQFIESNLYKAFIKSLDYSILTNIISNGLPFYLSFFILSFVKKWSGLELFVIDGGLFLYSISLLTGSLYAVNEGQKISNWFFRFVKNISYILLLFCSLGYGIPKIEENFDLKFATMTATILTGIAFFISAYIQFSLTYYKPDIHGSREEALSKLSHDFSRLGD</sequence>
<feature type="transmembrane region" description="Helical" evidence="1">
    <location>
        <begin position="42"/>
        <end position="63"/>
    </location>
</feature>
<protein>
    <submittedName>
        <fullName evidence="2">Uncharacterized protein</fullName>
    </submittedName>
</protein>
<accession>A0ABT3M5A8</accession>
<dbReference type="RefSeq" id="WP_265357537.1">
    <property type="nucleotide sequence ID" value="NZ_JAMQPR010000001.1"/>
</dbReference>
<keyword evidence="1" id="KW-1133">Transmembrane helix</keyword>
<feature type="transmembrane region" description="Helical" evidence="1">
    <location>
        <begin position="69"/>
        <end position="94"/>
    </location>
</feature>
<reference evidence="2 3" key="1">
    <citation type="submission" date="2022-06" db="EMBL/GenBank/DDBJ databases">
        <title>Leptospira isolates from biofilms formed at urban environments.</title>
        <authorList>
            <person name="Ribeiro P.S."/>
            <person name="Sousa T."/>
            <person name="Carvalho N."/>
            <person name="Aburjaile F."/>
            <person name="Neves F."/>
            <person name="Oliveira D."/>
            <person name="Blanco L."/>
            <person name="Lima J."/>
            <person name="Costa F."/>
            <person name="Brenig B."/>
            <person name="Soares S."/>
            <person name="Ramos R."/>
            <person name="Goes-Neto A."/>
            <person name="Matiuzzi M."/>
            <person name="Azevedo V."/>
            <person name="Ristow P."/>
        </authorList>
    </citation>
    <scope>NUCLEOTIDE SEQUENCE [LARGE SCALE GENOMIC DNA]</scope>
    <source>
        <strain evidence="2 3">VSF14</strain>
    </source>
</reference>
<dbReference type="EMBL" id="JAMQPR010000001">
    <property type="protein sequence ID" value="MCW7503579.1"/>
    <property type="molecule type" value="Genomic_DNA"/>
</dbReference>
<keyword evidence="1" id="KW-0472">Membrane</keyword>
<evidence type="ECO:0000313" key="2">
    <source>
        <dbReference type="EMBL" id="MCW7503579.1"/>
    </source>
</evidence>
<dbReference type="Proteomes" id="UP001208794">
    <property type="component" value="Unassembled WGS sequence"/>
</dbReference>
<feature type="transmembrane region" description="Helical" evidence="1">
    <location>
        <begin position="136"/>
        <end position="161"/>
    </location>
</feature>
<evidence type="ECO:0000256" key="1">
    <source>
        <dbReference type="SAM" id="Phobius"/>
    </source>
</evidence>
<name>A0ABT3M5A8_9LEPT</name>